<name>A0A5J9TVR0_9POAL</name>
<dbReference type="InterPro" id="IPR002110">
    <property type="entry name" value="Ankyrin_rpt"/>
</dbReference>
<evidence type="ECO:0000256" key="2">
    <source>
        <dbReference type="ARBA" id="ARBA00023043"/>
    </source>
</evidence>
<accession>A0A5J9TVR0</accession>
<dbReference type="AlphaFoldDB" id="A0A5J9TVR0"/>
<dbReference type="Pfam" id="PF00023">
    <property type="entry name" value="Ank"/>
    <property type="match status" value="1"/>
</dbReference>
<feature type="repeat" description="ANK" evidence="3">
    <location>
        <begin position="444"/>
        <end position="476"/>
    </location>
</feature>
<dbReference type="PROSITE" id="PS50297">
    <property type="entry name" value="ANK_REP_REGION"/>
    <property type="match status" value="4"/>
</dbReference>
<gene>
    <name evidence="4" type="ORF">EJB05_38977</name>
</gene>
<dbReference type="OrthoDB" id="194358at2759"/>
<dbReference type="InterPro" id="IPR036770">
    <property type="entry name" value="Ankyrin_rpt-contain_sf"/>
</dbReference>
<dbReference type="InterPro" id="IPR051165">
    <property type="entry name" value="Multifunctional_ANK_Repeat"/>
</dbReference>
<comment type="caution">
    <text evidence="4">The sequence shown here is derived from an EMBL/GenBank/DDBJ whole genome shotgun (WGS) entry which is preliminary data.</text>
</comment>
<dbReference type="PANTHER" id="PTHR24123">
    <property type="entry name" value="ANKYRIN REPEAT-CONTAINING"/>
    <property type="match status" value="1"/>
</dbReference>
<evidence type="ECO:0000256" key="3">
    <source>
        <dbReference type="PROSITE-ProRule" id="PRU00023"/>
    </source>
</evidence>
<feature type="repeat" description="ANK" evidence="3">
    <location>
        <begin position="581"/>
        <end position="613"/>
    </location>
</feature>
<dbReference type="Proteomes" id="UP000324897">
    <property type="component" value="Unassembled WGS sequence"/>
</dbReference>
<dbReference type="SUPFAM" id="SSF48403">
    <property type="entry name" value="Ankyrin repeat"/>
    <property type="match status" value="2"/>
</dbReference>
<feature type="non-terminal residue" evidence="4">
    <location>
        <position position="1"/>
    </location>
</feature>
<dbReference type="PANTHER" id="PTHR24123:SF139">
    <property type="entry name" value="ANKYRIN"/>
    <property type="match status" value="1"/>
</dbReference>
<keyword evidence="5" id="KW-1185">Reference proteome</keyword>
<dbReference type="PROSITE" id="PS50088">
    <property type="entry name" value="ANK_REPEAT"/>
    <property type="match status" value="4"/>
</dbReference>
<dbReference type="SMART" id="SM00248">
    <property type="entry name" value="ANK"/>
    <property type="match status" value="11"/>
</dbReference>
<dbReference type="Gene3D" id="1.25.40.20">
    <property type="entry name" value="Ankyrin repeat-containing domain"/>
    <property type="match status" value="5"/>
</dbReference>
<protein>
    <submittedName>
        <fullName evidence="4">Uncharacterized protein</fullName>
    </submittedName>
</protein>
<proteinExistence type="predicted"/>
<evidence type="ECO:0000313" key="4">
    <source>
        <dbReference type="EMBL" id="TVU15456.1"/>
    </source>
</evidence>
<dbReference type="Gramene" id="TVU15456">
    <property type="protein sequence ID" value="TVU15456"/>
    <property type="gene ID" value="EJB05_38977"/>
</dbReference>
<feature type="repeat" description="ANK" evidence="3">
    <location>
        <begin position="182"/>
        <end position="210"/>
    </location>
</feature>
<feature type="repeat" description="ANK" evidence="3">
    <location>
        <begin position="681"/>
        <end position="713"/>
    </location>
</feature>
<evidence type="ECO:0000313" key="5">
    <source>
        <dbReference type="Proteomes" id="UP000324897"/>
    </source>
</evidence>
<dbReference type="EMBL" id="RWGY01000031">
    <property type="protein sequence ID" value="TVU15456.1"/>
    <property type="molecule type" value="Genomic_DNA"/>
</dbReference>
<keyword evidence="2 3" id="KW-0040">ANK repeat</keyword>
<keyword evidence="1" id="KW-0677">Repeat</keyword>
<reference evidence="4 5" key="1">
    <citation type="journal article" date="2019" name="Sci. Rep.">
        <title>A high-quality genome of Eragrostis curvula grass provides insights into Poaceae evolution and supports new strategies to enhance forage quality.</title>
        <authorList>
            <person name="Carballo J."/>
            <person name="Santos B.A.C.M."/>
            <person name="Zappacosta D."/>
            <person name="Garbus I."/>
            <person name="Selva J.P."/>
            <person name="Gallo C.A."/>
            <person name="Diaz A."/>
            <person name="Albertini E."/>
            <person name="Caccamo M."/>
            <person name="Echenique V."/>
        </authorList>
    </citation>
    <scope>NUCLEOTIDE SEQUENCE [LARGE SCALE GENOMIC DNA]</scope>
    <source>
        <strain evidence="5">cv. Victoria</strain>
        <tissue evidence="4">Leaf</tissue>
    </source>
</reference>
<dbReference type="Pfam" id="PF12796">
    <property type="entry name" value="Ank_2"/>
    <property type="match status" value="3"/>
</dbReference>
<organism evidence="4 5">
    <name type="scientific">Eragrostis curvula</name>
    <name type="common">weeping love grass</name>
    <dbReference type="NCBI Taxonomy" id="38414"/>
    <lineage>
        <taxon>Eukaryota</taxon>
        <taxon>Viridiplantae</taxon>
        <taxon>Streptophyta</taxon>
        <taxon>Embryophyta</taxon>
        <taxon>Tracheophyta</taxon>
        <taxon>Spermatophyta</taxon>
        <taxon>Magnoliopsida</taxon>
        <taxon>Liliopsida</taxon>
        <taxon>Poales</taxon>
        <taxon>Poaceae</taxon>
        <taxon>PACMAD clade</taxon>
        <taxon>Chloridoideae</taxon>
        <taxon>Eragrostideae</taxon>
        <taxon>Eragrostidinae</taxon>
        <taxon>Eragrostis</taxon>
    </lineage>
</organism>
<sequence>MTSHAHSMSNGPITCGPRTSALLTGAVTSPPAFAFLVWLLPSQPSSPPPIYCRSAPARLALSSFPHTPRPRGAESPEQSASIEEASGMAVLLRPAAIAGGRQVWPVAEVEEEGAREAEAASQRLVEAVARGDAREAGELLAAGRADVNYAGVVWLRARRVAEAEPREGAAAELRAVHEEIRADVSPLFLAAGNGDVALVRALLAKGADVNGKVFRGYPATAAAREGRAEVAELLVRAGASQPACEEAIVEAALQGQAALAAIFMGSDLVRPRIVVHALVSAAARGFVDVVDTLMKCGADPNATARVLLRSLKPSLHANVDCTALFAAIVSRQVAVVRHLLQAGVKRETKVRLGAWSWDTATGEELRVGAGLAEPYDALWCAVEYYESTGCILRMLLQSGYTASATHLGRTLLHHAILCGSAGAAQTLLAAGSDPEAPVKTSRSARPRPVHLAARLGQPEILQILVDRGCDVNARAEAGDTPAILCSRHKREDCLRVLVSAGADVALLNSAGESAAAVACSGGWSSGFERAVLGVIRSGTVPRSSDRDVFSPLMFAARCGDAAAMEVLLAQPDADVDEQDADGCSPVMAAAKAGNVEAFRALVFAGANVKLGNTRGETAVGVAQQSKKRDLFEQVMLEYALEKKGMPGGFYALHCASRRGDAAAVRHLASAGCCDVNLPDGDGYTPLMLAAREGHSGVCELLISFGARCDARTPRGETALSLARAALATAPFNKAEDVIMDELGRQAVLQGAHVKKHTKGGRGRPHAKSLRMVAAAGVLRWGGSSRRNVVCREAEVGGSSAFLRHRQRKGDAYEPGLFRVVMASGREVHFVCQGGEEAAELWVRGIRALTRAAFGKRGRE</sequence>
<evidence type="ECO:0000256" key="1">
    <source>
        <dbReference type="ARBA" id="ARBA00022737"/>
    </source>
</evidence>